<accession>A0ACC1NM84</accession>
<evidence type="ECO:0000313" key="2">
    <source>
        <dbReference type="Proteomes" id="UP001143910"/>
    </source>
</evidence>
<dbReference type="Proteomes" id="UP001143910">
    <property type="component" value="Unassembled WGS sequence"/>
</dbReference>
<organism evidence="1 2">
    <name type="scientific">Zarea fungicola</name>
    <dbReference type="NCBI Taxonomy" id="93591"/>
    <lineage>
        <taxon>Eukaryota</taxon>
        <taxon>Fungi</taxon>
        <taxon>Dikarya</taxon>
        <taxon>Ascomycota</taxon>
        <taxon>Pezizomycotina</taxon>
        <taxon>Sordariomycetes</taxon>
        <taxon>Hypocreomycetidae</taxon>
        <taxon>Hypocreales</taxon>
        <taxon>Cordycipitaceae</taxon>
        <taxon>Zarea</taxon>
    </lineage>
</organism>
<protein>
    <submittedName>
        <fullName evidence="1">Uncharacterized protein</fullName>
    </submittedName>
</protein>
<reference evidence="1" key="1">
    <citation type="submission" date="2022-08" db="EMBL/GenBank/DDBJ databases">
        <title>Genome Sequence of Lecanicillium fungicola.</title>
        <authorList>
            <person name="Buettner E."/>
        </authorList>
    </citation>
    <scope>NUCLEOTIDE SEQUENCE</scope>
    <source>
        <strain evidence="1">Babe33</strain>
    </source>
</reference>
<gene>
    <name evidence="1" type="ORF">NQ176_g3141</name>
</gene>
<proteinExistence type="predicted"/>
<dbReference type="EMBL" id="JANJQO010000267">
    <property type="protein sequence ID" value="KAJ2979616.1"/>
    <property type="molecule type" value="Genomic_DNA"/>
</dbReference>
<keyword evidence="2" id="KW-1185">Reference proteome</keyword>
<name>A0ACC1NM84_9HYPO</name>
<evidence type="ECO:0000313" key="1">
    <source>
        <dbReference type="EMBL" id="KAJ2979616.1"/>
    </source>
</evidence>
<comment type="caution">
    <text evidence="1">The sequence shown here is derived from an EMBL/GenBank/DDBJ whole genome shotgun (WGS) entry which is preliminary data.</text>
</comment>
<sequence length="425" mass="47052">MKLPRGDEDLPQNTAGAGEEVRFPAASPPVSSPSPPLTNLKLPWPPVVEPISTLARSFSRLPVELRLKIWFCAAEPRVIIIDDLIHIPKAYPLPSVAQVNREARFESRDGYEATGPRRSSHVHFGRDIFVCDASITDTTSNKPLEALATRVERLAFWDCYPDDMRVELPFFYTAYLAASQAAAGATLISTGSTWSSGSGTSASSLRLPAVDFDKLWFPNLRDLWIVKVGGVNSAWLIDADVEQDAIKYESPLAPRLACSNKVVLSSFSVPPTHHARSQQDARKFRYWVQENVVEMASLSLDEPDTRLVLQEGRCGRSDCHELNRGRPLLVSKVTFMEGRYNPSKGWLRVAPWYGFNGSSSPSTVAASSPDAQDSDDTRNSNARDCSRESMRWIVVERILAISLCWESPHDAGEGSRRHIGAQSPT</sequence>